<dbReference type="InterPro" id="IPR014710">
    <property type="entry name" value="RmlC-like_jellyroll"/>
</dbReference>
<dbReference type="EMBL" id="FQVO01000003">
    <property type="protein sequence ID" value="SHE70009.1"/>
    <property type="molecule type" value="Genomic_DNA"/>
</dbReference>
<feature type="domain" description="Sugar 3,4-ketoisomerase QdtA cupin" evidence="1">
    <location>
        <begin position="4"/>
        <end position="129"/>
    </location>
</feature>
<evidence type="ECO:0000313" key="3">
    <source>
        <dbReference type="Proteomes" id="UP000184236"/>
    </source>
</evidence>
<proteinExistence type="predicted"/>
<dbReference type="Proteomes" id="UP000184236">
    <property type="component" value="Unassembled WGS sequence"/>
</dbReference>
<reference evidence="3" key="1">
    <citation type="submission" date="2016-11" db="EMBL/GenBank/DDBJ databases">
        <authorList>
            <person name="Varghese N."/>
            <person name="Submissions S."/>
        </authorList>
    </citation>
    <scope>NUCLEOTIDE SEQUENCE [LARGE SCALE GENOMIC DNA]</scope>
    <source>
        <strain evidence="3">DSM 26898</strain>
    </source>
</reference>
<dbReference type="AlphaFoldDB" id="A0A1M4VLZ2"/>
<dbReference type="STRING" id="1302685.SAMN05444408_103181"/>
<dbReference type="RefSeq" id="WP_072883867.1">
    <property type="nucleotide sequence ID" value="NZ_FQVO01000003.1"/>
</dbReference>
<name>A0A1M4VLZ2_9FLAO</name>
<dbReference type="Pfam" id="PF05523">
    <property type="entry name" value="FdtA"/>
    <property type="match status" value="1"/>
</dbReference>
<protein>
    <submittedName>
        <fullName evidence="2">WxcM-like, C-terminal</fullName>
    </submittedName>
</protein>
<accession>A0A1M4VLZ2</accession>
<keyword evidence="3" id="KW-1185">Reference proteome</keyword>
<organism evidence="2 3">
    <name type="scientific">Chryseobacterium takakiae</name>
    <dbReference type="NCBI Taxonomy" id="1302685"/>
    <lineage>
        <taxon>Bacteria</taxon>
        <taxon>Pseudomonadati</taxon>
        <taxon>Bacteroidota</taxon>
        <taxon>Flavobacteriia</taxon>
        <taxon>Flavobacteriales</taxon>
        <taxon>Weeksellaceae</taxon>
        <taxon>Chryseobacterium group</taxon>
        <taxon>Chryseobacterium</taxon>
    </lineage>
</organism>
<dbReference type="OrthoDB" id="9795513at2"/>
<dbReference type="CDD" id="cd20292">
    <property type="entry name" value="cupin_QdtA-like"/>
    <property type="match status" value="1"/>
</dbReference>
<gene>
    <name evidence="2" type="ORF">SAMN05444408_103181</name>
</gene>
<dbReference type="Gene3D" id="2.60.120.10">
    <property type="entry name" value="Jelly Rolls"/>
    <property type="match status" value="1"/>
</dbReference>
<dbReference type="SUPFAM" id="SSF51182">
    <property type="entry name" value="RmlC-like cupins"/>
    <property type="match status" value="1"/>
</dbReference>
<dbReference type="InterPro" id="IPR011051">
    <property type="entry name" value="RmlC_Cupin_sf"/>
</dbReference>
<dbReference type="InterPro" id="IPR008894">
    <property type="entry name" value="QdtA_cupin_dom"/>
</dbReference>
<evidence type="ECO:0000313" key="2">
    <source>
        <dbReference type="EMBL" id="SHE70009.1"/>
    </source>
</evidence>
<evidence type="ECO:0000259" key="1">
    <source>
        <dbReference type="Pfam" id="PF05523"/>
    </source>
</evidence>
<sequence>MIPQIIQLPKIYDKRGNLSFFEYPNQLPFDINRTYWIYDVPGGEVRGSHAFREQQEFIIALSGSFDVVVHDGKDEQRFSLNRSYYGLYIPEMYWRRLENFSTNSLALIVSDKPYNENDYIRDFEEFKILVHEKQQLFNI</sequence>